<organism evidence="1 2">
    <name type="scientific">Capnocytophaga gingivalis</name>
    <dbReference type="NCBI Taxonomy" id="1017"/>
    <lineage>
        <taxon>Bacteria</taxon>
        <taxon>Pseudomonadati</taxon>
        <taxon>Bacteroidota</taxon>
        <taxon>Flavobacteriia</taxon>
        <taxon>Flavobacteriales</taxon>
        <taxon>Flavobacteriaceae</taxon>
        <taxon>Capnocytophaga</taxon>
    </lineage>
</organism>
<dbReference type="InterPro" id="IPR023614">
    <property type="entry name" value="Porin_dom_sf"/>
</dbReference>
<accession>A0ABU5YBX3</accession>
<dbReference type="EMBL" id="JAYKBV010000008">
    <property type="protein sequence ID" value="MEB3040454.1"/>
    <property type="molecule type" value="Genomic_DNA"/>
</dbReference>
<name>A0ABU5YBX3_9FLAO</name>
<dbReference type="RefSeq" id="WP_276988845.1">
    <property type="nucleotide sequence ID" value="NZ_CALAHR010000019.1"/>
</dbReference>
<evidence type="ECO:0000313" key="2">
    <source>
        <dbReference type="Proteomes" id="UP001324270"/>
    </source>
</evidence>
<comment type="caution">
    <text evidence="1">The sequence shown here is derived from an EMBL/GenBank/DDBJ whole genome shotgun (WGS) entry which is preliminary data.</text>
</comment>
<sequence length="422" mass="47716">MIKKLLLLSLFCPTLMWGQEYLRKNLNEEGTTYIKASLSATFWARYYEANPHTQINGTEVSRVTDFSVRRLRINVQGQLTPKLYVYGLFGGNNYNFTSKNEDRIGILDLYADYELLPELTLGLGKFGWNGSRNTMKASGSMMGLDAPSFPLFTVNKNDDAVRSLGAFAKGQIQQLSYVFTIKSPYTVTTEPKEGVVDYAKNAPHKQYSAHLKYDFWELESNKTPYTAGTYVGKKKVLNLAIGGVYQKDMMSELQGGIPKYYDYRNFSAELFLDTPLSERNDAITINAGYYYTDFGRDHIRYIGNNNGSPSIMKVSSNEYLNGAGAAYPMMGSGSTYTLLAGYLFGKCEKFDTRIQPNISVQYSKFHGLNDAMVAYDLGANIFFKGHSNKLSFCYQNRPIYNQQKEVAMRKGAFIVQYHIVLN</sequence>
<evidence type="ECO:0000313" key="1">
    <source>
        <dbReference type="EMBL" id="MEB3040454.1"/>
    </source>
</evidence>
<proteinExistence type="predicted"/>
<gene>
    <name evidence="1" type="ORF">VJJ49_07070</name>
</gene>
<protein>
    <submittedName>
        <fullName evidence="1">Porin</fullName>
    </submittedName>
</protein>
<dbReference type="Proteomes" id="UP001324270">
    <property type="component" value="Unassembled WGS sequence"/>
</dbReference>
<reference evidence="1 2" key="1">
    <citation type="submission" date="2023-12" db="EMBL/GenBank/DDBJ databases">
        <title>Genomic sequences of Capnocytophaga and Parvimonas strains.</title>
        <authorList>
            <person name="Watt R.M."/>
            <person name="Wang M."/>
            <person name="Yang T."/>
            <person name="Tong W.M."/>
        </authorList>
    </citation>
    <scope>NUCLEOTIDE SEQUENCE [LARGE SCALE GENOMIC DNA]</scope>
    <source>
        <strain evidence="1 2">CCUG 13156</strain>
    </source>
</reference>
<dbReference type="Gene3D" id="2.40.160.10">
    <property type="entry name" value="Porin"/>
    <property type="match status" value="1"/>
</dbReference>
<keyword evidence="2" id="KW-1185">Reference proteome</keyword>